<keyword evidence="3" id="KW-1185">Reference proteome</keyword>
<dbReference type="AlphaFoldDB" id="G4ZJJ3"/>
<evidence type="ECO:0000256" key="1">
    <source>
        <dbReference type="SAM" id="MobiDB-lite"/>
    </source>
</evidence>
<dbReference type="KEGG" id="psoj:PHYSODRAFT_253977"/>
<feature type="region of interest" description="Disordered" evidence="1">
    <location>
        <begin position="221"/>
        <end position="263"/>
    </location>
</feature>
<reference evidence="2 3" key="1">
    <citation type="journal article" date="2006" name="Science">
        <title>Phytophthora genome sequences uncover evolutionary origins and mechanisms of pathogenesis.</title>
        <authorList>
            <person name="Tyler B.M."/>
            <person name="Tripathy S."/>
            <person name="Zhang X."/>
            <person name="Dehal P."/>
            <person name="Jiang R.H."/>
            <person name="Aerts A."/>
            <person name="Arredondo F.D."/>
            <person name="Baxter L."/>
            <person name="Bensasson D."/>
            <person name="Beynon J.L."/>
            <person name="Chapman J."/>
            <person name="Damasceno C.M."/>
            <person name="Dorrance A.E."/>
            <person name="Dou D."/>
            <person name="Dickerman A.W."/>
            <person name="Dubchak I.L."/>
            <person name="Garbelotto M."/>
            <person name="Gijzen M."/>
            <person name="Gordon S.G."/>
            <person name="Govers F."/>
            <person name="Grunwald N.J."/>
            <person name="Huang W."/>
            <person name="Ivors K.L."/>
            <person name="Jones R.W."/>
            <person name="Kamoun S."/>
            <person name="Krampis K."/>
            <person name="Lamour K.H."/>
            <person name="Lee M.K."/>
            <person name="McDonald W.H."/>
            <person name="Medina M."/>
            <person name="Meijer H.J."/>
            <person name="Nordberg E.K."/>
            <person name="Maclean D.J."/>
            <person name="Ospina-Giraldo M.D."/>
            <person name="Morris P.F."/>
            <person name="Phuntumart V."/>
            <person name="Putnam N.H."/>
            <person name="Rash S."/>
            <person name="Rose J.K."/>
            <person name="Sakihama Y."/>
            <person name="Salamov A.A."/>
            <person name="Savidor A."/>
            <person name="Scheuring C.F."/>
            <person name="Smith B.M."/>
            <person name="Sobral B.W."/>
            <person name="Terry A."/>
            <person name="Torto-Alalibo T.A."/>
            <person name="Win J."/>
            <person name="Xu Z."/>
            <person name="Zhang H."/>
            <person name="Grigoriev I.V."/>
            <person name="Rokhsar D.S."/>
            <person name="Boore J.L."/>
        </authorList>
    </citation>
    <scope>NUCLEOTIDE SEQUENCE [LARGE SCALE GENOMIC DNA]</scope>
    <source>
        <strain evidence="2 3">P6497</strain>
    </source>
</reference>
<dbReference type="RefSeq" id="XP_009527916.1">
    <property type="nucleotide sequence ID" value="XM_009529621.1"/>
</dbReference>
<dbReference type="Proteomes" id="UP000002640">
    <property type="component" value="Unassembled WGS sequence"/>
</dbReference>
<dbReference type="GeneID" id="20638442"/>
<organism evidence="2 3">
    <name type="scientific">Phytophthora sojae (strain P6497)</name>
    <name type="common">Soybean stem and root rot agent</name>
    <name type="synonym">Phytophthora megasperma f. sp. glycines</name>
    <dbReference type="NCBI Taxonomy" id="1094619"/>
    <lineage>
        <taxon>Eukaryota</taxon>
        <taxon>Sar</taxon>
        <taxon>Stramenopiles</taxon>
        <taxon>Oomycota</taxon>
        <taxon>Peronosporomycetes</taxon>
        <taxon>Peronosporales</taxon>
        <taxon>Peronosporaceae</taxon>
        <taxon>Phytophthora</taxon>
    </lineage>
</organism>
<gene>
    <name evidence="2" type="ORF">PHYSODRAFT_253977</name>
</gene>
<protein>
    <submittedName>
        <fullName evidence="2">Uncharacterized protein</fullName>
    </submittedName>
</protein>
<sequence length="263" mass="27777">MPPEEQLSLEEVERNARRTNAARRKAGREEKESTEAQDQPDSEPAAQDAHHVSLGAATPDDEEKVPPSGSEVNSTPDSEVEVVGVSIPDVPAQASVGGTVKVESSAVDKPSGTSRPAQDVIVPDDDSDESLTQARMIKEESPLLAVQEGPVPSLLNATSRLRSSVSIVPPEGLPRVALTSGSRMVFDFTDPGDESRIPMTAQADASRIPEVRSVPAVDTLFPASPVPVAPDDVVMSESGRTGAQVEDVPEASPLQKVKPKQLL</sequence>
<evidence type="ECO:0000313" key="3">
    <source>
        <dbReference type="Proteomes" id="UP000002640"/>
    </source>
</evidence>
<feature type="region of interest" description="Disordered" evidence="1">
    <location>
        <begin position="1"/>
        <end position="129"/>
    </location>
</feature>
<accession>G4ZJJ3</accession>
<dbReference type="InParanoid" id="G4ZJJ3"/>
<dbReference type="EMBL" id="JH159154">
    <property type="protein sequence ID" value="EGZ18858.1"/>
    <property type="molecule type" value="Genomic_DNA"/>
</dbReference>
<proteinExistence type="predicted"/>
<evidence type="ECO:0000313" key="2">
    <source>
        <dbReference type="EMBL" id="EGZ18858.1"/>
    </source>
</evidence>
<name>G4ZJJ3_PHYSP</name>